<feature type="transmembrane region" description="Helical" evidence="1">
    <location>
        <begin position="23"/>
        <end position="42"/>
    </location>
</feature>
<dbReference type="Gene3D" id="3.60.10.10">
    <property type="entry name" value="Endonuclease/exonuclease/phosphatase"/>
    <property type="match status" value="1"/>
</dbReference>
<evidence type="ECO:0000259" key="2">
    <source>
        <dbReference type="Pfam" id="PF03372"/>
    </source>
</evidence>
<dbReference type="Proteomes" id="UP001595868">
    <property type="component" value="Unassembled WGS sequence"/>
</dbReference>
<evidence type="ECO:0000313" key="4">
    <source>
        <dbReference type="Proteomes" id="UP001595868"/>
    </source>
</evidence>
<dbReference type="RefSeq" id="WP_377550478.1">
    <property type="nucleotide sequence ID" value="NZ_JBHSBN010000022.1"/>
</dbReference>
<accession>A0ABV8KT23</accession>
<feature type="transmembrane region" description="Helical" evidence="1">
    <location>
        <begin position="79"/>
        <end position="98"/>
    </location>
</feature>
<feature type="transmembrane region" description="Helical" evidence="1">
    <location>
        <begin position="54"/>
        <end position="72"/>
    </location>
</feature>
<keyword evidence="1" id="KW-0472">Membrane</keyword>
<dbReference type="InterPro" id="IPR036691">
    <property type="entry name" value="Endo/exonu/phosph_ase_sf"/>
</dbReference>
<dbReference type="InterPro" id="IPR005135">
    <property type="entry name" value="Endo/exonuclease/phosphatase"/>
</dbReference>
<keyword evidence="4" id="KW-1185">Reference proteome</keyword>
<feature type="domain" description="Endonuclease/exonuclease/phosphatase" evidence="2">
    <location>
        <begin position="111"/>
        <end position="307"/>
    </location>
</feature>
<dbReference type="EMBL" id="JBHSBN010000022">
    <property type="protein sequence ID" value="MFC4109281.1"/>
    <property type="molecule type" value="Genomic_DNA"/>
</dbReference>
<reference evidence="4" key="1">
    <citation type="journal article" date="2019" name="Int. J. Syst. Evol. Microbiol.">
        <title>The Global Catalogue of Microorganisms (GCM) 10K type strain sequencing project: providing services to taxonomists for standard genome sequencing and annotation.</title>
        <authorList>
            <consortium name="The Broad Institute Genomics Platform"/>
            <consortium name="The Broad Institute Genome Sequencing Center for Infectious Disease"/>
            <person name="Wu L."/>
            <person name="Ma J."/>
        </authorList>
    </citation>
    <scope>NUCLEOTIDE SEQUENCE [LARGE SCALE GENOMIC DNA]</scope>
    <source>
        <strain evidence="4">2902at01</strain>
    </source>
</reference>
<name>A0ABV8KT23_9ACTN</name>
<organism evidence="3 4">
    <name type="scientific">Micromonospora zhanjiangensis</name>
    <dbReference type="NCBI Taxonomy" id="1522057"/>
    <lineage>
        <taxon>Bacteria</taxon>
        <taxon>Bacillati</taxon>
        <taxon>Actinomycetota</taxon>
        <taxon>Actinomycetes</taxon>
        <taxon>Micromonosporales</taxon>
        <taxon>Micromonosporaceae</taxon>
        <taxon>Micromonospora</taxon>
    </lineage>
</organism>
<evidence type="ECO:0000256" key="1">
    <source>
        <dbReference type="SAM" id="Phobius"/>
    </source>
</evidence>
<dbReference type="GO" id="GO:0004519">
    <property type="term" value="F:endonuclease activity"/>
    <property type="evidence" value="ECO:0007669"/>
    <property type="project" value="UniProtKB-KW"/>
</dbReference>
<keyword evidence="3" id="KW-0378">Hydrolase</keyword>
<keyword evidence="1" id="KW-0812">Transmembrane</keyword>
<gene>
    <name evidence="3" type="ORF">ACFOX0_25545</name>
</gene>
<evidence type="ECO:0000313" key="3">
    <source>
        <dbReference type="EMBL" id="MFC4109281.1"/>
    </source>
</evidence>
<dbReference type="SUPFAM" id="SSF56219">
    <property type="entry name" value="DNase I-like"/>
    <property type="match status" value="1"/>
</dbReference>
<protein>
    <submittedName>
        <fullName evidence="3">Endonuclease/exonuclease/phosphatase family protein</fullName>
    </submittedName>
</protein>
<sequence>MTASGTHMTDEGAVRVPRRRRGILITVIAVLLALVIIGHRLVPNVRGMGSLLDTVTPFLGLGIPLLALAAALRRAWPALAAAIVPTVAWVALFGPAWLPGGGGPAQVRVVSQNLLADNAEPQATVDAVVDAGADLVALQEVSDGDRDTVAEHLGHRYPYQVTESTVGLWSRFPIRDAAGVDTGLGWTRALRAVVGTPNGDLTVYVVHLGSARAGETAVRDRTVRALAGQLRRDTAQRVIALGDFNTASTDRMITPLTDLLRDAQADAGTGPGFTWPSRLPLIRPDHVFYRGLTATSAGVLRTPASDHRAVTAGFRW</sequence>
<keyword evidence="1" id="KW-1133">Transmembrane helix</keyword>
<comment type="caution">
    <text evidence="3">The sequence shown here is derived from an EMBL/GenBank/DDBJ whole genome shotgun (WGS) entry which is preliminary data.</text>
</comment>
<keyword evidence="3" id="KW-0255">Endonuclease</keyword>
<keyword evidence="3" id="KW-0540">Nuclease</keyword>
<proteinExistence type="predicted"/>
<dbReference type="Pfam" id="PF03372">
    <property type="entry name" value="Exo_endo_phos"/>
    <property type="match status" value="1"/>
</dbReference>